<name>A0A212U191_9MICO</name>
<sequence length="117" mass="12152">MTAEFVLTSTVAVFTVLALLQLAFALHVRNSLTAYAVEGARYGAREGAAPQAGVTRAQELTRGAVAGRAVDEVTEHRAAAAGREVVVVEITADLPLLGPWGPVDALTIQGRAMVEGP</sequence>
<dbReference type="OrthoDB" id="3254574at2"/>
<dbReference type="RefSeq" id="WP_088818628.1">
    <property type="nucleotide sequence ID" value="NZ_FYEZ01000002.1"/>
</dbReference>
<keyword evidence="3" id="KW-1185">Reference proteome</keyword>
<organism evidence="2 3">
    <name type="scientific">Kytococcus aerolatus</name>
    <dbReference type="NCBI Taxonomy" id="592308"/>
    <lineage>
        <taxon>Bacteria</taxon>
        <taxon>Bacillati</taxon>
        <taxon>Actinomycetota</taxon>
        <taxon>Actinomycetes</taxon>
        <taxon>Micrococcales</taxon>
        <taxon>Kytococcaceae</taxon>
        <taxon>Kytococcus</taxon>
    </lineage>
</organism>
<protein>
    <recommendedName>
        <fullName evidence="1">TadE-like domain-containing protein</fullName>
    </recommendedName>
</protein>
<dbReference type="InterPro" id="IPR012495">
    <property type="entry name" value="TadE-like_dom"/>
</dbReference>
<feature type="domain" description="TadE-like" evidence="1">
    <location>
        <begin position="2"/>
        <end position="41"/>
    </location>
</feature>
<dbReference type="AlphaFoldDB" id="A0A212U191"/>
<evidence type="ECO:0000259" key="1">
    <source>
        <dbReference type="Pfam" id="PF07811"/>
    </source>
</evidence>
<evidence type="ECO:0000313" key="3">
    <source>
        <dbReference type="Proteomes" id="UP000198122"/>
    </source>
</evidence>
<dbReference type="Proteomes" id="UP000198122">
    <property type="component" value="Unassembled WGS sequence"/>
</dbReference>
<evidence type="ECO:0000313" key="2">
    <source>
        <dbReference type="EMBL" id="SNC72025.1"/>
    </source>
</evidence>
<reference evidence="2 3" key="1">
    <citation type="submission" date="2017-06" db="EMBL/GenBank/DDBJ databases">
        <authorList>
            <person name="Kim H.J."/>
            <person name="Triplett B.A."/>
        </authorList>
    </citation>
    <scope>NUCLEOTIDE SEQUENCE [LARGE SCALE GENOMIC DNA]</scope>
    <source>
        <strain evidence="2 3">DSM 22179</strain>
    </source>
</reference>
<proteinExistence type="predicted"/>
<accession>A0A212U191</accession>
<dbReference type="EMBL" id="FYEZ01000002">
    <property type="protein sequence ID" value="SNC72025.1"/>
    <property type="molecule type" value="Genomic_DNA"/>
</dbReference>
<dbReference type="Pfam" id="PF07811">
    <property type="entry name" value="TadE"/>
    <property type="match status" value="1"/>
</dbReference>
<gene>
    <name evidence="2" type="ORF">SAMN05445756_1697</name>
</gene>